<dbReference type="PANTHER" id="PTHR12143">
    <property type="entry name" value="PEPTIDE N-GLYCANASE PNGASE -RELATED"/>
    <property type="match status" value="1"/>
</dbReference>
<dbReference type="InterPro" id="IPR050883">
    <property type="entry name" value="PNGase"/>
</dbReference>
<dbReference type="InterPro" id="IPR012939">
    <property type="entry name" value="Glyco_hydro_92"/>
</dbReference>
<organism evidence="3 4">
    <name type="scientific">Vagococcus proximus</name>
    <dbReference type="NCBI Taxonomy" id="2991417"/>
    <lineage>
        <taxon>Bacteria</taxon>
        <taxon>Bacillati</taxon>
        <taxon>Bacillota</taxon>
        <taxon>Bacilli</taxon>
        <taxon>Lactobacillales</taxon>
        <taxon>Enterococcaceae</taxon>
        <taxon>Vagococcus</taxon>
    </lineage>
</organism>
<feature type="domain" description="Glycosyl hydrolase family 92" evidence="1">
    <location>
        <begin position="241"/>
        <end position="713"/>
    </location>
</feature>
<proteinExistence type="predicted"/>
<dbReference type="InterPro" id="IPR014718">
    <property type="entry name" value="GH-type_carb-bd"/>
</dbReference>
<dbReference type="Gene3D" id="1.20.1050.60">
    <property type="entry name" value="alpha-1,2-mannosidase"/>
    <property type="match status" value="1"/>
</dbReference>
<evidence type="ECO:0000313" key="3">
    <source>
        <dbReference type="EMBL" id="MDF0479379.1"/>
    </source>
</evidence>
<evidence type="ECO:0000259" key="1">
    <source>
        <dbReference type="Pfam" id="PF07971"/>
    </source>
</evidence>
<dbReference type="PANTHER" id="PTHR12143:SF43">
    <property type="entry name" value="PUTATIVE-RELATED"/>
    <property type="match status" value="1"/>
</dbReference>
<dbReference type="InterPro" id="IPR041371">
    <property type="entry name" value="GH92_N"/>
</dbReference>
<dbReference type="Pfam" id="PF17678">
    <property type="entry name" value="Glyco_hydro_92N"/>
    <property type="match status" value="1"/>
</dbReference>
<dbReference type="Gene3D" id="1.20.1610.10">
    <property type="entry name" value="alpha-1,2-mannosidases domains"/>
    <property type="match status" value="1"/>
</dbReference>
<keyword evidence="3" id="KW-0326">Glycosidase</keyword>
<name>A0ABT5X070_9ENTE</name>
<gene>
    <name evidence="3" type="ORF">OL233_03675</name>
</gene>
<comment type="caution">
    <text evidence="3">The sequence shown here is derived from an EMBL/GenBank/DDBJ whole genome shotgun (WGS) entry which is preliminary data.</text>
</comment>
<dbReference type="GO" id="GO:0016798">
    <property type="term" value="F:hydrolase activity, acting on glycosyl bonds"/>
    <property type="evidence" value="ECO:0007669"/>
    <property type="project" value="UniProtKB-KW"/>
</dbReference>
<dbReference type="Gene3D" id="3.30.2080.10">
    <property type="entry name" value="GH92 mannosidase domain"/>
    <property type="match status" value="1"/>
</dbReference>
<evidence type="ECO:0000313" key="4">
    <source>
        <dbReference type="Proteomes" id="UP001147148"/>
    </source>
</evidence>
<dbReference type="Pfam" id="PF07971">
    <property type="entry name" value="Glyco_hydro_92"/>
    <property type="match status" value="1"/>
</dbReference>
<dbReference type="InterPro" id="IPR005887">
    <property type="entry name" value="GH92_a_mannosidase_put"/>
</dbReference>
<evidence type="ECO:0000259" key="2">
    <source>
        <dbReference type="Pfam" id="PF17678"/>
    </source>
</evidence>
<dbReference type="Gene3D" id="2.70.98.10">
    <property type="match status" value="1"/>
</dbReference>
<dbReference type="EMBL" id="JAPDSH010000002">
    <property type="protein sequence ID" value="MDF0479379.1"/>
    <property type="molecule type" value="Genomic_DNA"/>
</dbReference>
<sequence>MLIERDLLKIDTRQGTNNQHSYSNGNCLPYTAVPFGMNHFVMQTADQRGSWYFNPHDRVFQGFRLTHQPSPWMGDFSHMVFNPISGELPNQTTFFAQSSYRPEEAVFAPHYNKVRQERYQITSELVPTLYGAKIKSSYRYTDNKGMIVTSPGRYKLTIDLEKNELSGYIINFSGAEDPDFKMYLSVTFNRKLSSTKSGFFIEDKLSVVTENEGDDLQLMLRFEEGETVETTLATSFISVEQARLNRERMMMSDFEETKANAAAKWLDYLNRIEVEDKDETKVHTFYNILYRSFLFPQTFYELDKSGNEIHYDTLSQTIKPGKLFSNNGFWDTYKTVYPLYSLIAQDEYEDMLEGFLNSYHNNGFLPKWLSPDERGLMPGTLVDAVIADAAVKGIGEKNMPEFLEAMIKAAQVQSDNPNYGRRGTNQYNELGYVSSEFGESVNHTQDYAYSDFCIAQVAKTLGKEGLVEEYLERSHNYRNIFDKEVGFMRAKNPDGTFVEEFHPFNWGKHYTEGSAWQNSFAVFHDFADLIELHGGKEVFTEKLIELCNTYPEFNVTGYGFEIHEMSEMAAVNFGQVAMSNQPSFHIPYLFNYVNQPMYTQLLVKNIKDNLFNAGFDGFPGDEDNGSMATWYVFSCLGFYPVCPGSGEYTIGNPSFDKVTLHLSNGKALEIQTTHHYDTHHFVGKVEQGGKVVNPLAITHDALMTGEKVSFDMTLVPPLPKSTYTNLPFSVTK</sequence>
<dbReference type="SUPFAM" id="SSF48208">
    <property type="entry name" value="Six-hairpin glycosidases"/>
    <property type="match status" value="1"/>
</dbReference>
<dbReference type="NCBIfam" id="TIGR01180">
    <property type="entry name" value="aman2_put"/>
    <property type="match status" value="1"/>
</dbReference>
<dbReference type="InterPro" id="IPR008928">
    <property type="entry name" value="6-hairpin_glycosidase_sf"/>
</dbReference>
<dbReference type="Proteomes" id="UP001147148">
    <property type="component" value="Unassembled WGS sequence"/>
</dbReference>
<reference evidence="3" key="1">
    <citation type="submission" date="2022-10" db="EMBL/GenBank/DDBJ databases">
        <title>Vagococcus sp. isolated from poultry meat.</title>
        <authorList>
            <person name="Johansson P."/>
            <person name="Bjorkroth J."/>
        </authorList>
    </citation>
    <scope>NUCLEOTIDE SEQUENCE</scope>
    <source>
        <strain evidence="3">PNs007</strain>
    </source>
</reference>
<dbReference type="EC" id="3.2.1.-" evidence="3"/>
<keyword evidence="3" id="KW-0378">Hydrolase</keyword>
<dbReference type="RefSeq" id="WP_275471018.1">
    <property type="nucleotide sequence ID" value="NZ_JAPDSH010000002.1"/>
</dbReference>
<feature type="domain" description="Glycosyl hydrolase family 92 N-terminal" evidence="2">
    <location>
        <begin position="10"/>
        <end position="235"/>
    </location>
</feature>
<accession>A0ABT5X070</accession>
<protein>
    <submittedName>
        <fullName evidence="3">GH92 family glycosyl hydrolase</fullName>
        <ecNumber evidence="3">3.2.1.-</ecNumber>
    </submittedName>
</protein>
<keyword evidence="4" id="KW-1185">Reference proteome</keyword>